<dbReference type="Proteomes" id="UP000247810">
    <property type="component" value="Unassembled WGS sequence"/>
</dbReference>
<dbReference type="VEuPathDB" id="FungiDB:BO71DRAFT_435733"/>
<keyword evidence="3" id="KW-1185">Reference proteome</keyword>
<sequence length="359" mass="41092">MSEEWIPANESEKKSKKAFEEALIESPNSVVKERPGQSTNRFILQTDGFHGMRFPKTKDEFEKGLPESYFKTLSNIDPGVFAPDTKELWVFNGEGLVARGNATRFEKLLERKPGAWQCNECNIPKFDPRLIDDKGNSSTVAKIIVVIQVVWMIVQIIGRKLDGLPVTLLEANVAVQIPYSLVCYLCWWEKPLDISEPINIVLCNEHSAGHEEWKRANPDQGSNKADSKKEFKSVELLTENRRIRWTFIPMFYRTFFDLADYYDGGFEIMAAVTGVVNGGLHASLWNAFFPTPIERTLWRVACVGLGVLPMFFYILFLGCHLEDSLKKYTWKGACEDVSLPQQFLGLFKLYWPHINDYLS</sequence>
<protein>
    <submittedName>
        <fullName evidence="2">Uncharacterized protein</fullName>
    </submittedName>
</protein>
<gene>
    <name evidence="2" type="ORF">BO71DRAFT_435733</name>
</gene>
<name>A0A319D1P8_9EURO</name>
<dbReference type="OrthoDB" id="9451547at2759"/>
<evidence type="ECO:0000256" key="1">
    <source>
        <dbReference type="SAM" id="Phobius"/>
    </source>
</evidence>
<proteinExistence type="predicted"/>
<dbReference type="PANTHER" id="PTHR35043:SF7">
    <property type="entry name" value="TRANSCRIPTION FACTOR DOMAIN-CONTAINING PROTEIN"/>
    <property type="match status" value="1"/>
</dbReference>
<evidence type="ECO:0000313" key="2">
    <source>
        <dbReference type="EMBL" id="PYH88457.1"/>
    </source>
</evidence>
<dbReference type="AlphaFoldDB" id="A0A319D1P8"/>
<dbReference type="EMBL" id="KZ826092">
    <property type="protein sequence ID" value="PYH88457.1"/>
    <property type="molecule type" value="Genomic_DNA"/>
</dbReference>
<organism evidence="2 3">
    <name type="scientific">Aspergillus ellipticus CBS 707.79</name>
    <dbReference type="NCBI Taxonomy" id="1448320"/>
    <lineage>
        <taxon>Eukaryota</taxon>
        <taxon>Fungi</taxon>
        <taxon>Dikarya</taxon>
        <taxon>Ascomycota</taxon>
        <taxon>Pezizomycotina</taxon>
        <taxon>Eurotiomycetes</taxon>
        <taxon>Eurotiomycetidae</taxon>
        <taxon>Eurotiales</taxon>
        <taxon>Aspergillaceae</taxon>
        <taxon>Aspergillus</taxon>
        <taxon>Aspergillus subgen. Circumdati</taxon>
    </lineage>
</organism>
<dbReference type="STRING" id="1448320.A0A319D1P8"/>
<keyword evidence="1" id="KW-1133">Transmembrane helix</keyword>
<accession>A0A319D1P8</accession>
<evidence type="ECO:0000313" key="3">
    <source>
        <dbReference type="Proteomes" id="UP000247810"/>
    </source>
</evidence>
<feature type="transmembrane region" description="Helical" evidence="1">
    <location>
        <begin position="297"/>
        <end position="321"/>
    </location>
</feature>
<keyword evidence="1" id="KW-0812">Transmembrane</keyword>
<reference evidence="2 3" key="1">
    <citation type="submission" date="2018-02" db="EMBL/GenBank/DDBJ databases">
        <title>The genomes of Aspergillus section Nigri reveals drivers in fungal speciation.</title>
        <authorList>
            <consortium name="DOE Joint Genome Institute"/>
            <person name="Vesth T.C."/>
            <person name="Nybo J."/>
            <person name="Theobald S."/>
            <person name="Brandl J."/>
            <person name="Frisvad J.C."/>
            <person name="Nielsen K.F."/>
            <person name="Lyhne E.K."/>
            <person name="Kogle M.E."/>
            <person name="Kuo A."/>
            <person name="Riley R."/>
            <person name="Clum A."/>
            <person name="Nolan M."/>
            <person name="Lipzen A."/>
            <person name="Salamov A."/>
            <person name="Henrissat B."/>
            <person name="Wiebenga A."/>
            <person name="De vries R.P."/>
            <person name="Grigoriev I.V."/>
            <person name="Mortensen U.H."/>
            <person name="Andersen M.R."/>
            <person name="Baker S.E."/>
        </authorList>
    </citation>
    <scope>NUCLEOTIDE SEQUENCE [LARGE SCALE GENOMIC DNA]</scope>
    <source>
        <strain evidence="2 3">CBS 707.79</strain>
    </source>
</reference>
<keyword evidence="1" id="KW-0472">Membrane</keyword>
<dbReference type="PANTHER" id="PTHR35043">
    <property type="entry name" value="TRANSCRIPTION FACTOR DOMAIN-CONTAINING PROTEIN"/>
    <property type="match status" value="1"/>
</dbReference>